<proteinExistence type="predicted"/>
<evidence type="ECO:0000313" key="3">
    <source>
        <dbReference type="Proteomes" id="UP001642540"/>
    </source>
</evidence>
<dbReference type="Proteomes" id="UP001642540">
    <property type="component" value="Unassembled WGS sequence"/>
</dbReference>
<organism evidence="2 3">
    <name type="scientific">Orchesella dallaii</name>
    <dbReference type="NCBI Taxonomy" id="48710"/>
    <lineage>
        <taxon>Eukaryota</taxon>
        <taxon>Metazoa</taxon>
        <taxon>Ecdysozoa</taxon>
        <taxon>Arthropoda</taxon>
        <taxon>Hexapoda</taxon>
        <taxon>Collembola</taxon>
        <taxon>Entomobryomorpha</taxon>
        <taxon>Entomobryoidea</taxon>
        <taxon>Orchesellidae</taxon>
        <taxon>Orchesellinae</taxon>
        <taxon>Orchesella</taxon>
    </lineage>
</organism>
<accession>A0ABP1Q4G9</accession>
<feature type="compositionally biased region" description="Basic and acidic residues" evidence="1">
    <location>
        <begin position="90"/>
        <end position="108"/>
    </location>
</feature>
<sequence>MEKLTEFVTNSFVDKEVKFLTTKTSPKIEPMSPQNNQNNSSVGGGGGDGSRSSGFATPERSPDDVSSTDSSYHQNFSHHRTHHHQHQQNHQRDDRELCRSPEERKDYMKLNNNNNNINKTHEDCGNEKHGKSSKRAHILSSGATHLGED</sequence>
<evidence type="ECO:0000313" key="2">
    <source>
        <dbReference type="EMBL" id="CAL8088805.1"/>
    </source>
</evidence>
<evidence type="ECO:0000256" key="1">
    <source>
        <dbReference type="SAM" id="MobiDB-lite"/>
    </source>
</evidence>
<protein>
    <submittedName>
        <fullName evidence="2">Uncharacterized protein</fullName>
    </submittedName>
</protein>
<feature type="compositionally biased region" description="Basic residues" evidence="1">
    <location>
        <begin position="76"/>
        <end position="89"/>
    </location>
</feature>
<name>A0ABP1Q4G9_9HEXA</name>
<comment type="caution">
    <text evidence="2">The sequence shown here is derived from an EMBL/GenBank/DDBJ whole genome shotgun (WGS) entry which is preliminary data.</text>
</comment>
<gene>
    <name evidence="2" type="ORF">ODALV1_LOCUS7166</name>
</gene>
<feature type="compositionally biased region" description="Basic and acidic residues" evidence="1">
    <location>
        <begin position="119"/>
        <end position="130"/>
    </location>
</feature>
<keyword evidence="3" id="KW-1185">Reference proteome</keyword>
<dbReference type="EMBL" id="CAXLJM020000023">
    <property type="protein sequence ID" value="CAL8088805.1"/>
    <property type="molecule type" value="Genomic_DNA"/>
</dbReference>
<feature type="region of interest" description="Disordered" evidence="1">
    <location>
        <begin position="15"/>
        <end position="149"/>
    </location>
</feature>
<reference evidence="2 3" key="1">
    <citation type="submission" date="2024-08" db="EMBL/GenBank/DDBJ databases">
        <authorList>
            <person name="Cucini C."/>
            <person name="Frati F."/>
        </authorList>
    </citation>
    <scope>NUCLEOTIDE SEQUENCE [LARGE SCALE GENOMIC DNA]</scope>
</reference>